<evidence type="ECO:0000259" key="1">
    <source>
        <dbReference type="Pfam" id="PF03050"/>
    </source>
</evidence>
<keyword evidence="3" id="KW-1185">Reference proteome</keyword>
<evidence type="ECO:0000313" key="3">
    <source>
        <dbReference type="Proteomes" id="UP000346198"/>
    </source>
</evidence>
<evidence type="ECO:0000313" key="2">
    <source>
        <dbReference type="EMBL" id="VGO23164.1"/>
    </source>
</evidence>
<gene>
    <name evidence="2" type="ORF">SCARR_05269</name>
</gene>
<sequence length="109" mass="11743">MDRGTNLGRLRLIPGAREYNEIFTFIDFGGPPTNNHAERALRPLVIFRKTSMGTRSAAGSENIGVFASLAQTAKLQDASVIELFSALLTGTPNQTQTVLFDGSGETQIS</sequence>
<dbReference type="Pfam" id="PF03050">
    <property type="entry name" value="DDE_Tnp_IS66"/>
    <property type="match status" value="1"/>
</dbReference>
<dbReference type="Proteomes" id="UP000346198">
    <property type="component" value="Unassembled WGS sequence"/>
</dbReference>
<protein>
    <recommendedName>
        <fullName evidence="1">Transposase IS66 central domain-containing protein</fullName>
    </recommendedName>
</protein>
<dbReference type="AlphaFoldDB" id="A0A6C2UVG0"/>
<accession>A0A6C2UVG0</accession>
<dbReference type="EMBL" id="CAAHFH010000003">
    <property type="protein sequence ID" value="VGO23164.1"/>
    <property type="molecule type" value="Genomic_DNA"/>
</dbReference>
<proteinExistence type="predicted"/>
<reference evidence="2 3" key="1">
    <citation type="submission" date="2019-04" db="EMBL/GenBank/DDBJ databases">
        <authorList>
            <person name="Van Vliet M D."/>
        </authorList>
    </citation>
    <scope>NUCLEOTIDE SEQUENCE [LARGE SCALE GENOMIC DNA]</scope>
    <source>
        <strain evidence="2 3">F21</strain>
    </source>
</reference>
<dbReference type="PANTHER" id="PTHR33678">
    <property type="entry name" value="BLL1576 PROTEIN"/>
    <property type="match status" value="1"/>
</dbReference>
<name>A0A6C2UVG0_9BACT</name>
<feature type="domain" description="Transposase IS66 central" evidence="1">
    <location>
        <begin position="20"/>
        <end position="61"/>
    </location>
</feature>
<dbReference type="InterPro" id="IPR004291">
    <property type="entry name" value="Transposase_IS66_central"/>
</dbReference>
<organism evidence="2 3">
    <name type="scientific">Pontiella sulfatireligans</name>
    <dbReference type="NCBI Taxonomy" id="2750658"/>
    <lineage>
        <taxon>Bacteria</taxon>
        <taxon>Pseudomonadati</taxon>
        <taxon>Kiritimatiellota</taxon>
        <taxon>Kiritimatiellia</taxon>
        <taxon>Kiritimatiellales</taxon>
        <taxon>Pontiellaceae</taxon>
        <taxon>Pontiella</taxon>
    </lineage>
</organism>
<dbReference type="InterPro" id="IPR052344">
    <property type="entry name" value="Transposase-related"/>
</dbReference>